<dbReference type="Proteomes" id="UP000828390">
    <property type="component" value="Unassembled WGS sequence"/>
</dbReference>
<protein>
    <submittedName>
        <fullName evidence="1">Uncharacterized protein</fullName>
    </submittedName>
</protein>
<comment type="caution">
    <text evidence="1">The sequence shown here is derived from an EMBL/GenBank/DDBJ whole genome shotgun (WGS) entry which is preliminary data.</text>
</comment>
<reference evidence="1" key="2">
    <citation type="submission" date="2020-11" db="EMBL/GenBank/DDBJ databases">
        <authorList>
            <person name="McCartney M.A."/>
            <person name="Auch B."/>
            <person name="Kono T."/>
            <person name="Mallez S."/>
            <person name="Becker A."/>
            <person name="Gohl D.M."/>
            <person name="Silverstein K.A.T."/>
            <person name="Koren S."/>
            <person name="Bechman K.B."/>
            <person name="Herman A."/>
            <person name="Abrahante J.E."/>
            <person name="Garbe J."/>
        </authorList>
    </citation>
    <scope>NUCLEOTIDE SEQUENCE</scope>
    <source>
        <strain evidence="1">Duluth1</strain>
        <tissue evidence="1">Whole animal</tissue>
    </source>
</reference>
<evidence type="ECO:0000313" key="2">
    <source>
        <dbReference type="Proteomes" id="UP000828390"/>
    </source>
</evidence>
<dbReference type="EMBL" id="JAIWYP010000003">
    <property type="protein sequence ID" value="KAH3847998.1"/>
    <property type="molecule type" value="Genomic_DNA"/>
</dbReference>
<name>A0A9D4KYG0_DREPO</name>
<evidence type="ECO:0000313" key="1">
    <source>
        <dbReference type="EMBL" id="KAH3847998.1"/>
    </source>
</evidence>
<sequence>MKVNVTDATVTNTTFYRVNMSSPEQCMVHGQSQNNNSILSYNAHTGECLVFMNSYLLEMEDHVDYVTYEWNCKTSCKFNRRW</sequence>
<gene>
    <name evidence="1" type="ORF">DPMN_090334</name>
</gene>
<organism evidence="1 2">
    <name type="scientific">Dreissena polymorpha</name>
    <name type="common">Zebra mussel</name>
    <name type="synonym">Mytilus polymorpha</name>
    <dbReference type="NCBI Taxonomy" id="45954"/>
    <lineage>
        <taxon>Eukaryota</taxon>
        <taxon>Metazoa</taxon>
        <taxon>Spiralia</taxon>
        <taxon>Lophotrochozoa</taxon>
        <taxon>Mollusca</taxon>
        <taxon>Bivalvia</taxon>
        <taxon>Autobranchia</taxon>
        <taxon>Heteroconchia</taxon>
        <taxon>Euheterodonta</taxon>
        <taxon>Imparidentia</taxon>
        <taxon>Neoheterodontei</taxon>
        <taxon>Myida</taxon>
        <taxon>Dreissenoidea</taxon>
        <taxon>Dreissenidae</taxon>
        <taxon>Dreissena</taxon>
    </lineage>
</organism>
<reference evidence="1" key="1">
    <citation type="journal article" date="2019" name="bioRxiv">
        <title>The Genome of the Zebra Mussel, Dreissena polymorpha: A Resource for Invasive Species Research.</title>
        <authorList>
            <person name="McCartney M.A."/>
            <person name="Auch B."/>
            <person name="Kono T."/>
            <person name="Mallez S."/>
            <person name="Zhang Y."/>
            <person name="Obille A."/>
            <person name="Becker A."/>
            <person name="Abrahante J.E."/>
            <person name="Garbe J."/>
            <person name="Badalamenti J.P."/>
            <person name="Herman A."/>
            <person name="Mangelson H."/>
            <person name="Liachko I."/>
            <person name="Sullivan S."/>
            <person name="Sone E.D."/>
            <person name="Koren S."/>
            <person name="Silverstein K.A.T."/>
            <person name="Beckman K.B."/>
            <person name="Gohl D.M."/>
        </authorList>
    </citation>
    <scope>NUCLEOTIDE SEQUENCE</scope>
    <source>
        <strain evidence="1">Duluth1</strain>
        <tissue evidence="1">Whole animal</tissue>
    </source>
</reference>
<proteinExistence type="predicted"/>
<accession>A0A9D4KYG0</accession>
<keyword evidence="2" id="KW-1185">Reference proteome</keyword>
<dbReference type="AlphaFoldDB" id="A0A9D4KYG0"/>